<dbReference type="Proteomes" id="UP000324800">
    <property type="component" value="Unassembled WGS sequence"/>
</dbReference>
<sequence>MYTQRFGSATGSNIEIRNAKIKKQSIVTSIRKSQITKCIDQRATQQPMNRFSMRADGAATVKFHYDINLNDNIRERLAIFE</sequence>
<proteinExistence type="predicted"/>
<name>A0A5J4UYH1_9EUKA</name>
<evidence type="ECO:0000313" key="2">
    <source>
        <dbReference type="Proteomes" id="UP000324800"/>
    </source>
</evidence>
<dbReference type="EMBL" id="SNRW01011198">
    <property type="protein sequence ID" value="KAA6375478.1"/>
    <property type="molecule type" value="Genomic_DNA"/>
</dbReference>
<reference evidence="1 2" key="1">
    <citation type="submission" date="2019-03" db="EMBL/GenBank/DDBJ databases">
        <title>Single cell metagenomics reveals metabolic interactions within the superorganism composed of flagellate Streblomastix strix and complex community of Bacteroidetes bacteria on its surface.</title>
        <authorList>
            <person name="Treitli S.C."/>
            <person name="Kolisko M."/>
            <person name="Husnik F."/>
            <person name="Keeling P."/>
            <person name="Hampl V."/>
        </authorList>
    </citation>
    <scope>NUCLEOTIDE SEQUENCE [LARGE SCALE GENOMIC DNA]</scope>
    <source>
        <strain evidence="1">ST1C</strain>
    </source>
</reference>
<protein>
    <submittedName>
        <fullName evidence="1">Uncharacterized protein</fullName>
    </submittedName>
</protein>
<dbReference type="AlphaFoldDB" id="A0A5J4UYH1"/>
<accession>A0A5J4UYH1</accession>
<organism evidence="1 2">
    <name type="scientific">Streblomastix strix</name>
    <dbReference type="NCBI Taxonomy" id="222440"/>
    <lineage>
        <taxon>Eukaryota</taxon>
        <taxon>Metamonada</taxon>
        <taxon>Preaxostyla</taxon>
        <taxon>Oxymonadida</taxon>
        <taxon>Streblomastigidae</taxon>
        <taxon>Streblomastix</taxon>
    </lineage>
</organism>
<evidence type="ECO:0000313" key="1">
    <source>
        <dbReference type="EMBL" id="KAA6375478.1"/>
    </source>
</evidence>
<comment type="caution">
    <text evidence="1">The sequence shown here is derived from an EMBL/GenBank/DDBJ whole genome shotgun (WGS) entry which is preliminary data.</text>
</comment>
<gene>
    <name evidence="1" type="ORF">EZS28_028996</name>
</gene>